<dbReference type="Gene3D" id="3.40.30.10">
    <property type="entry name" value="Glutaredoxin"/>
    <property type="match status" value="1"/>
</dbReference>
<proteinExistence type="predicted"/>
<comment type="subcellular location">
    <subcellularLocation>
        <location evidence="1">Cell envelope</location>
    </subcellularLocation>
</comment>
<feature type="domain" description="Thioredoxin" evidence="5">
    <location>
        <begin position="227"/>
        <end position="370"/>
    </location>
</feature>
<dbReference type="InterPro" id="IPR013766">
    <property type="entry name" value="Thioredoxin_domain"/>
</dbReference>
<dbReference type="GO" id="GO:0016491">
    <property type="term" value="F:oxidoreductase activity"/>
    <property type="evidence" value="ECO:0007669"/>
    <property type="project" value="InterPro"/>
</dbReference>
<dbReference type="InterPro" id="IPR017937">
    <property type="entry name" value="Thioredoxin_CS"/>
</dbReference>
<dbReference type="PROSITE" id="PS00194">
    <property type="entry name" value="THIOREDOXIN_1"/>
    <property type="match status" value="1"/>
</dbReference>
<dbReference type="AlphaFoldDB" id="A0A2P8DIG9"/>
<keyword evidence="4" id="KW-0676">Redox-active center</keyword>
<evidence type="ECO:0000259" key="5">
    <source>
        <dbReference type="PROSITE" id="PS51352"/>
    </source>
</evidence>
<comment type="caution">
    <text evidence="6">The sequence shown here is derived from an EMBL/GenBank/DDBJ whole genome shotgun (WGS) entry which is preliminary data.</text>
</comment>
<dbReference type="PANTHER" id="PTHR42852">
    <property type="entry name" value="THIOL:DISULFIDE INTERCHANGE PROTEIN DSBE"/>
    <property type="match status" value="1"/>
</dbReference>
<dbReference type="PROSITE" id="PS51352">
    <property type="entry name" value="THIOREDOXIN_2"/>
    <property type="match status" value="1"/>
</dbReference>
<dbReference type="SUPFAM" id="SSF52833">
    <property type="entry name" value="Thioredoxin-like"/>
    <property type="match status" value="1"/>
</dbReference>
<dbReference type="Proteomes" id="UP000240708">
    <property type="component" value="Unassembled WGS sequence"/>
</dbReference>
<evidence type="ECO:0000256" key="2">
    <source>
        <dbReference type="ARBA" id="ARBA00022748"/>
    </source>
</evidence>
<keyword evidence="7" id="KW-1185">Reference proteome</keyword>
<dbReference type="Pfam" id="PF00578">
    <property type="entry name" value="AhpC-TSA"/>
    <property type="match status" value="1"/>
</dbReference>
<dbReference type="InterPro" id="IPR050553">
    <property type="entry name" value="Thioredoxin_ResA/DsbE_sf"/>
</dbReference>
<keyword evidence="3" id="KW-1015">Disulfide bond</keyword>
<sequence>MKQIITITLLFIIGTSCSKKESNTYNIFFEIEGYADSTKFKLLDLDRGLVIDSQYVFQNRLEFSGVVDEPFIARIHTIDNEWLVLYIEKGITNITGKKGSFRFSHFDGSELNNVMVKYRDMQKDFELRRDSLADEVSSKYYSDAKGNELEIKELQSLVSEIDKEIFEIRKSSIETESPSFYTLQELYFLRNQLTKDELTKLLQRFPSNLKNTKMGEVINSFIENKRLEIGDKFVDIKGLNVEGSEISLSVFEGKLILLEFWASWCGPCRQENPKLVKLYEKYKDNGFEIYGFSVDDNISSWKKAIEKDKLTWTNVMDYEKGSYSKMSALYNVQAIPSSYLINSNGIIVAKDLRGEQLENKIKEELNNHGL</sequence>
<organism evidence="6 7">
    <name type="scientific">Cecembia rubra</name>
    <dbReference type="NCBI Taxonomy" id="1485585"/>
    <lineage>
        <taxon>Bacteria</taxon>
        <taxon>Pseudomonadati</taxon>
        <taxon>Bacteroidota</taxon>
        <taxon>Cytophagia</taxon>
        <taxon>Cytophagales</taxon>
        <taxon>Cyclobacteriaceae</taxon>
        <taxon>Cecembia</taxon>
    </lineage>
</organism>
<dbReference type="InterPro" id="IPR025380">
    <property type="entry name" value="DUF4369"/>
</dbReference>
<evidence type="ECO:0000256" key="1">
    <source>
        <dbReference type="ARBA" id="ARBA00004196"/>
    </source>
</evidence>
<name>A0A2P8DIG9_9BACT</name>
<evidence type="ECO:0000256" key="4">
    <source>
        <dbReference type="ARBA" id="ARBA00023284"/>
    </source>
</evidence>
<accession>A0A2P8DIG9</accession>
<dbReference type="EMBL" id="PYGF01000023">
    <property type="protein sequence ID" value="PSK96991.1"/>
    <property type="molecule type" value="Genomic_DNA"/>
</dbReference>
<evidence type="ECO:0000256" key="3">
    <source>
        <dbReference type="ARBA" id="ARBA00023157"/>
    </source>
</evidence>
<gene>
    <name evidence="6" type="ORF">CLV48_1232</name>
</gene>
<reference evidence="6 7" key="1">
    <citation type="submission" date="2018-03" db="EMBL/GenBank/DDBJ databases">
        <title>Genomic Encyclopedia of Archaeal and Bacterial Type Strains, Phase II (KMG-II): from individual species to whole genera.</title>
        <authorList>
            <person name="Goeker M."/>
        </authorList>
    </citation>
    <scope>NUCLEOTIDE SEQUENCE [LARGE SCALE GENOMIC DNA]</scope>
    <source>
        <strain evidence="6 7">DSM 28057</strain>
    </source>
</reference>
<dbReference type="GO" id="GO:0016209">
    <property type="term" value="F:antioxidant activity"/>
    <property type="evidence" value="ECO:0007669"/>
    <property type="project" value="InterPro"/>
</dbReference>
<dbReference type="InterPro" id="IPR000866">
    <property type="entry name" value="AhpC/TSA"/>
</dbReference>
<evidence type="ECO:0000313" key="6">
    <source>
        <dbReference type="EMBL" id="PSK96991.1"/>
    </source>
</evidence>
<dbReference type="CDD" id="cd02966">
    <property type="entry name" value="TlpA_like_family"/>
    <property type="match status" value="1"/>
</dbReference>
<dbReference type="PROSITE" id="PS51257">
    <property type="entry name" value="PROKAR_LIPOPROTEIN"/>
    <property type="match status" value="1"/>
</dbReference>
<dbReference type="GO" id="GO:0030313">
    <property type="term" value="C:cell envelope"/>
    <property type="evidence" value="ECO:0007669"/>
    <property type="project" value="UniProtKB-SubCell"/>
</dbReference>
<dbReference type="PANTHER" id="PTHR42852:SF6">
    <property type="entry name" value="THIOL:DISULFIDE INTERCHANGE PROTEIN DSBE"/>
    <property type="match status" value="1"/>
</dbReference>
<dbReference type="GO" id="GO:0017004">
    <property type="term" value="P:cytochrome complex assembly"/>
    <property type="evidence" value="ECO:0007669"/>
    <property type="project" value="UniProtKB-KW"/>
</dbReference>
<evidence type="ECO:0000313" key="7">
    <source>
        <dbReference type="Proteomes" id="UP000240708"/>
    </source>
</evidence>
<dbReference type="RefSeq" id="WP_170069064.1">
    <property type="nucleotide sequence ID" value="NZ_PYGF01000023.1"/>
</dbReference>
<dbReference type="Pfam" id="PF14289">
    <property type="entry name" value="DUF4369"/>
    <property type="match status" value="1"/>
</dbReference>
<protein>
    <submittedName>
        <fullName evidence="6">Peroxiredoxin</fullName>
    </submittedName>
</protein>
<dbReference type="InterPro" id="IPR036249">
    <property type="entry name" value="Thioredoxin-like_sf"/>
</dbReference>
<keyword evidence="2" id="KW-0201">Cytochrome c-type biogenesis</keyword>